<sequence length="116" mass="12344">MYTVDFVEFPSGSAAESGRFFEDAFGWAATSYGPDYVDVRSGDVALGFQADPAERPNAPLVTVRTDDLDAARTAVEGAGGVVTVDPFDFPGGRRFHFREPGGCELAVWCPTVESGS</sequence>
<dbReference type="GO" id="GO:0051213">
    <property type="term" value="F:dioxygenase activity"/>
    <property type="evidence" value="ECO:0007669"/>
    <property type="project" value="UniProtKB-KW"/>
</dbReference>
<dbReference type="InterPro" id="IPR004360">
    <property type="entry name" value="Glyas_Fos-R_dOase_dom"/>
</dbReference>
<dbReference type="EMBL" id="BAABHJ010000040">
    <property type="protein sequence ID" value="GAA4618734.1"/>
    <property type="molecule type" value="Genomic_DNA"/>
</dbReference>
<keyword evidence="2" id="KW-0560">Oxidoreductase</keyword>
<dbReference type="PANTHER" id="PTHR33993">
    <property type="entry name" value="GLYOXALASE-RELATED"/>
    <property type="match status" value="1"/>
</dbReference>
<dbReference type="PANTHER" id="PTHR33993:SF1">
    <property type="entry name" value="GLYOXALASE FAMILY PROTEIN"/>
    <property type="match status" value="1"/>
</dbReference>
<organism evidence="2 3">
    <name type="scientific">Actinoallomurus liliacearum</name>
    <dbReference type="NCBI Taxonomy" id="1080073"/>
    <lineage>
        <taxon>Bacteria</taxon>
        <taxon>Bacillati</taxon>
        <taxon>Actinomycetota</taxon>
        <taxon>Actinomycetes</taxon>
        <taxon>Streptosporangiales</taxon>
        <taxon>Thermomonosporaceae</taxon>
        <taxon>Actinoallomurus</taxon>
    </lineage>
</organism>
<dbReference type="Proteomes" id="UP001500212">
    <property type="component" value="Unassembled WGS sequence"/>
</dbReference>
<keyword evidence="3" id="KW-1185">Reference proteome</keyword>
<gene>
    <name evidence="2" type="ORF">GCM10023195_84410</name>
</gene>
<dbReference type="RefSeq" id="WP_345366928.1">
    <property type="nucleotide sequence ID" value="NZ_BAABHJ010000040.1"/>
</dbReference>
<reference evidence="3" key="1">
    <citation type="journal article" date="2019" name="Int. J. Syst. Evol. Microbiol.">
        <title>The Global Catalogue of Microorganisms (GCM) 10K type strain sequencing project: providing services to taxonomists for standard genome sequencing and annotation.</title>
        <authorList>
            <consortium name="The Broad Institute Genomics Platform"/>
            <consortium name="The Broad Institute Genome Sequencing Center for Infectious Disease"/>
            <person name="Wu L."/>
            <person name="Ma J."/>
        </authorList>
    </citation>
    <scope>NUCLEOTIDE SEQUENCE [LARGE SCALE GENOMIC DNA]</scope>
    <source>
        <strain evidence="3">JCM 17938</strain>
    </source>
</reference>
<proteinExistence type="predicted"/>
<dbReference type="InterPro" id="IPR037523">
    <property type="entry name" value="VOC_core"/>
</dbReference>
<keyword evidence="2" id="KW-0223">Dioxygenase</keyword>
<evidence type="ECO:0000259" key="1">
    <source>
        <dbReference type="PROSITE" id="PS51819"/>
    </source>
</evidence>
<protein>
    <submittedName>
        <fullName evidence="2">Glyoxalase/bleomycin resistance/extradiol dioxygenase family protein</fullName>
    </submittedName>
</protein>
<dbReference type="Pfam" id="PF00903">
    <property type="entry name" value="Glyoxalase"/>
    <property type="match status" value="1"/>
</dbReference>
<evidence type="ECO:0000313" key="2">
    <source>
        <dbReference type="EMBL" id="GAA4618734.1"/>
    </source>
</evidence>
<name>A0ABP8TZI0_9ACTN</name>
<dbReference type="InterPro" id="IPR029068">
    <property type="entry name" value="Glyas_Bleomycin-R_OHBP_Dase"/>
</dbReference>
<dbReference type="PROSITE" id="PS51819">
    <property type="entry name" value="VOC"/>
    <property type="match status" value="1"/>
</dbReference>
<comment type="caution">
    <text evidence="2">The sequence shown here is derived from an EMBL/GenBank/DDBJ whole genome shotgun (WGS) entry which is preliminary data.</text>
</comment>
<dbReference type="InterPro" id="IPR052164">
    <property type="entry name" value="Anthracycline_SecMetBiosynth"/>
</dbReference>
<dbReference type="Gene3D" id="3.10.180.10">
    <property type="entry name" value="2,3-Dihydroxybiphenyl 1,2-Dioxygenase, domain 1"/>
    <property type="match status" value="1"/>
</dbReference>
<dbReference type="SUPFAM" id="SSF54593">
    <property type="entry name" value="Glyoxalase/Bleomycin resistance protein/Dihydroxybiphenyl dioxygenase"/>
    <property type="match status" value="1"/>
</dbReference>
<evidence type="ECO:0000313" key="3">
    <source>
        <dbReference type="Proteomes" id="UP001500212"/>
    </source>
</evidence>
<accession>A0ABP8TZI0</accession>
<feature type="domain" description="VOC" evidence="1">
    <location>
        <begin position="3"/>
        <end position="110"/>
    </location>
</feature>